<proteinExistence type="predicted"/>
<evidence type="ECO:0000313" key="1">
    <source>
        <dbReference type="EMBL" id="GAA2089887.1"/>
    </source>
</evidence>
<sequence length="102" mass="10383">MSGRRAEGPGTTGATGRTDFASASLARHLLRGAVGFGAVAAGFALLPGCGPVALLLVPVGLFALRGCPMCWTVGLLQTLSRGRLRRECADGRCSLAARTAGR</sequence>
<evidence type="ECO:0000313" key="2">
    <source>
        <dbReference type="Proteomes" id="UP001500897"/>
    </source>
</evidence>
<gene>
    <name evidence="1" type="ORF">GCM10009759_13030</name>
</gene>
<accession>A0ABN2WDZ4</accession>
<dbReference type="RefSeq" id="WP_344550836.1">
    <property type="nucleotide sequence ID" value="NZ_BAAANS010000006.1"/>
</dbReference>
<dbReference type="Proteomes" id="UP001500897">
    <property type="component" value="Unassembled WGS sequence"/>
</dbReference>
<reference evidence="2" key="1">
    <citation type="journal article" date="2019" name="Int. J. Syst. Evol. Microbiol.">
        <title>The Global Catalogue of Microorganisms (GCM) 10K type strain sequencing project: providing services to taxonomists for standard genome sequencing and annotation.</title>
        <authorList>
            <consortium name="The Broad Institute Genomics Platform"/>
            <consortium name="The Broad Institute Genome Sequencing Center for Infectious Disease"/>
            <person name="Wu L."/>
            <person name="Ma J."/>
        </authorList>
    </citation>
    <scope>NUCLEOTIDE SEQUENCE [LARGE SCALE GENOMIC DNA]</scope>
    <source>
        <strain evidence="2">JCM 14559</strain>
    </source>
</reference>
<dbReference type="EMBL" id="BAAANS010000006">
    <property type="protein sequence ID" value="GAA2089887.1"/>
    <property type="molecule type" value="Genomic_DNA"/>
</dbReference>
<comment type="caution">
    <text evidence="1">The sequence shown here is derived from an EMBL/GenBank/DDBJ whole genome shotgun (WGS) entry which is preliminary data.</text>
</comment>
<keyword evidence="2" id="KW-1185">Reference proteome</keyword>
<organism evidence="1 2">
    <name type="scientific">Kitasatospora saccharophila</name>
    <dbReference type="NCBI Taxonomy" id="407973"/>
    <lineage>
        <taxon>Bacteria</taxon>
        <taxon>Bacillati</taxon>
        <taxon>Actinomycetota</taxon>
        <taxon>Actinomycetes</taxon>
        <taxon>Kitasatosporales</taxon>
        <taxon>Streptomycetaceae</taxon>
        <taxon>Kitasatospora</taxon>
    </lineage>
</organism>
<evidence type="ECO:0008006" key="3">
    <source>
        <dbReference type="Google" id="ProtNLM"/>
    </source>
</evidence>
<protein>
    <recommendedName>
        <fullName evidence="3">DUF2892 domain-containing protein</fullName>
    </recommendedName>
</protein>
<name>A0ABN2WDZ4_9ACTN</name>